<dbReference type="PANTHER" id="PTHR10954:SF18">
    <property type="entry name" value="RIBONUCLEASE HII"/>
    <property type="match status" value="1"/>
</dbReference>
<evidence type="ECO:0000313" key="18">
    <source>
        <dbReference type="EMBL" id="MAH64352.1"/>
    </source>
</evidence>
<gene>
    <name evidence="14" type="primary">rnhB</name>
    <name evidence="18" type="ORF">CMN54_13085</name>
</gene>
<comment type="cofactor">
    <cofactor evidence="2">
        <name>Mg(2+)</name>
        <dbReference type="ChEBI" id="CHEBI:18420"/>
    </cofactor>
</comment>
<dbReference type="Proteomes" id="UP000226525">
    <property type="component" value="Unassembled WGS sequence"/>
</dbReference>
<dbReference type="InterPro" id="IPR001352">
    <property type="entry name" value="RNase_HII/HIII"/>
</dbReference>
<dbReference type="EMBL" id="NZEX01000156">
    <property type="protein sequence ID" value="MAH64352.1"/>
    <property type="molecule type" value="Genomic_DNA"/>
</dbReference>
<dbReference type="InterPro" id="IPR024567">
    <property type="entry name" value="RNase_HII/HIII_dom"/>
</dbReference>
<feature type="domain" description="RNase H type-2" evidence="17">
    <location>
        <begin position="18"/>
        <end position="198"/>
    </location>
</feature>
<reference evidence="19" key="1">
    <citation type="submission" date="2017-09" db="EMBL/GenBank/DDBJ databases">
        <title>The Reconstruction of 2,631 Draft Metagenome-Assembled Genomes from the Global Oceans.</title>
        <authorList>
            <person name="Tully B.J."/>
            <person name="Graham E.D."/>
            <person name="Heidelberg J.F."/>
        </authorList>
    </citation>
    <scope>NUCLEOTIDE SEQUENCE [LARGE SCALE GENOMIC DNA]</scope>
</reference>
<dbReference type="GO" id="GO:0006298">
    <property type="term" value="P:mismatch repair"/>
    <property type="evidence" value="ECO:0007669"/>
    <property type="project" value="TreeGrafter"/>
</dbReference>
<comment type="catalytic activity">
    <reaction evidence="1 14 15 16">
        <text>Endonucleolytic cleavage to 5'-phosphomonoester.</text>
        <dbReference type="EC" id="3.1.26.4"/>
    </reaction>
</comment>
<evidence type="ECO:0000256" key="1">
    <source>
        <dbReference type="ARBA" id="ARBA00000077"/>
    </source>
</evidence>
<evidence type="ECO:0000256" key="5">
    <source>
        <dbReference type="ARBA" id="ARBA00007383"/>
    </source>
</evidence>
<evidence type="ECO:0000259" key="17">
    <source>
        <dbReference type="PROSITE" id="PS51975"/>
    </source>
</evidence>
<feature type="binding site" evidence="14 15">
    <location>
        <position position="24"/>
    </location>
    <ligand>
        <name>a divalent metal cation</name>
        <dbReference type="ChEBI" id="CHEBI:60240"/>
    </ligand>
</feature>
<evidence type="ECO:0000256" key="10">
    <source>
        <dbReference type="ARBA" id="ARBA00022723"/>
    </source>
</evidence>
<keyword evidence="10 14" id="KW-0479">Metal-binding</keyword>
<keyword evidence="9 14" id="KW-0540">Nuclease</keyword>
<evidence type="ECO:0000256" key="7">
    <source>
        <dbReference type="ARBA" id="ARBA00019179"/>
    </source>
</evidence>
<evidence type="ECO:0000256" key="11">
    <source>
        <dbReference type="ARBA" id="ARBA00022759"/>
    </source>
</evidence>
<evidence type="ECO:0000256" key="6">
    <source>
        <dbReference type="ARBA" id="ARBA00012180"/>
    </source>
</evidence>
<evidence type="ECO:0000256" key="3">
    <source>
        <dbReference type="ARBA" id="ARBA00004065"/>
    </source>
</evidence>
<feature type="binding site" evidence="14 15">
    <location>
        <position position="25"/>
    </location>
    <ligand>
        <name>a divalent metal cation</name>
        <dbReference type="ChEBI" id="CHEBI:60240"/>
    </ligand>
</feature>
<comment type="cofactor">
    <cofactor evidence="14 15">
        <name>Mn(2+)</name>
        <dbReference type="ChEBI" id="CHEBI:29035"/>
    </cofactor>
    <cofactor evidence="14 15">
        <name>Mg(2+)</name>
        <dbReference type="ChEBI" id="CHEBI:18420"/>
    </cofactor>
    <text evidence="14 15">Manganese or magnesium. Binds 1 divalent metal ion per monomer in the absence of substrate. May bind a second metal ion after substrate binding.</text>
</comment>
<evidence type="ECO:0000256" key="13">
    <source>
        <dbReference type="ARBA" id="ARBA00023211"/>
    </source>
</evidence>
<evidence type="ECO:0000256" key="9">
    <source>
        <dbReference type="ARBA" id="ARBA00022722"/>
    </source>
</evidence>
<comment type="function">
    <text evidence="3 14 16">Endonuclease that specifically degrades the RNA of RNA-DNA hybrids.</text>
</comment>
<dbReference type="NCBIfam" id="NF000595">
    <property type="entry name" value="PRK00015.1-3"/>
    <property type="match status" value="1"/>
</dbReference>
<keyword evidence="8 14" id="KW-0963">Cytoplasm</keyword>
<dbReference type="Gene3D" id="3.30.420.10">
    <property type="entry name" value="Ribonuclease H-like superfamily/Ribonuclease H"/>
    <property type="match status" value="1"/>
</dbReference>
<dbReference type="Pfam" id="PF01351">
    <property type="entry name" value="RNase_HII"/>
    <property type="match status" value="1"/>
</dbReference>
<keyword evidence="12 14" id="KW-0378">Hydrolase</keyword>
<dbReference type="PANTHER" id="PTHR10954">
    <property type="entry name" value="RIBONUCLEASE H2 SUBUNIT A"/>
    <property type="match status" value="1"/>
</dbReference>
<dbReference type="GO" id="GO:0043137">
    <property type="term" value="P:DNA replication, removal of RNA primer"/>
    <property type="evidence" value="ECO:0007669"/>
    <property type="project" value="TreeGrafter"/>
</dbReference>
<dbReference type="GO" id="GO:0004523">
    <property type="term" value="F:RNA-DNA hybrid ribonuclease activity"/>
    <property type="evidence" value="ECO:0007669"/>
    <property type="project" value="UniProtKB-UniRule"/>
</dbReference>
<dbReference type="GO" id="GO:0005737">
    <property type="term" value="C:cytoplasm"/>
    <property type="evidence" value="ECO:0007669"/>
    <property type="project" value="UniProtKB-SubCell"/>
</dbReference>
<keyword evidence="13 14" id="KW-0464">Manganese</keyword>
<dbReference type="CDD" id="cd07182">
    <property type="entry name" value="RNase_HII_bacteria_HII_like"/>
    <property type="match status" value="1"/>
</dbReference>
<accession>A0A2D6YMJ6</accession>
<evidence type="ECO:0000256" key="12">
    <source>
        <dbReference type="ARBA" id="ARBA00022801"/>
    </source>
</evidence>
<evidence type="ECO:0000256" key="8">
    <source>
        <dbReference type="ARBA" id="ARBA00022490"/>
    </source>
</evidence>
<dbReference type="EC" id="3.1.26.4" evidence="6 14"/>
<comment type="caution">
    <text evidence="18">The sequence shown here is derived from an EMBL/GenBank/DDBJ whole genome shotgun (WGS) entry which is preliminary data.</text>
</comment>
<dbReference type="GO" id="GO:0030145">
    <property type="term" value="F:manganese ion binding"/>
    <property type="evidence" value="ECO:0007669"/>
    <property type="project" value="UniProtKB-UniRule"/>
</dbReference>
<dbReference type="GO" id="GO:0003723">
    <property type="term" value="F:RNA binding"/>
    <property type="evidence" value="ECO:0007669"/>
    <property type="project" value="UniProtKB-UniRule"/>
</dbReference>
<evidence type="ECO:0000256" key="2">
    <source>
        <dbReference type="ARBA" id="ARBA00001946"/>
    </source>
</evidence>
<evidence type="ECO:0000256" key="16">
    <source>
        <dbReference type="RuleBase" id="RU003515"/>
    </source>
</evidence>
<evidence type="ECO:0000256" key="14">
    <source>
        <dbReference type="HAMAP-Rule" id="MF_00052"/>
    </source>
</evidence>
<dbReference type="HAMAP" id="MF_00052_B">
    <property type="entry name" value="RNase_HII_B"/>
    <property type="match status" value="1"/>
</dbReference>
<proteinExistence type="inferred from homology"/>
<dbReference type="NCBIfam" id="NF000594">
    <property type="entry name" value="PRK00015.1-1"/>
    <property type="match status" value="1"/>
</dbReference>
<evidence type="ECO:0000256" key="4">
    <source>
        <dbReference type="ARBA" id="ARBA00004496"/>
    </source>
</evidence>
<organism evidence="18 19">
    <name type="scientific">SAR324 cluster bacterium</name>
    <dbReference type="NCBI Taxonomy" id="2024889"/>
    <lineage>
        <taxon>Bacteria</taxon>
        <taxon>Deltaproteobacteria</taxon>
        <taxon>SAR324 cluster</taxon>
    </lineage>
</organism>
<dbReference type="InterPro" id="IPR022898">
    <property type="entry name" value="RNase_HII"/>
</dbReference>
<dbReference type="AlphaFoldDB" id="A0A2D6YMJ6"/>
<dbReference type="FunFam" id="3.30.420.10:FF:000006">
    <property type="entry name" value="Ribonuclease HII"/>
    <property type="match status" value="1"/>
</dbReference>
<dbReference type="SUPFAM" id="SSF53098">
    <property type="entry name" value="Ribonuclease H-like"/>
    <property type="match status" value="1"/>
</dbReference>
<dbReference type="InterPro" id="IPR012337">
    <property type="entry name" value="RNaseH-like_sf"/>
</dbReference>
<feature type="binding site" evidence="14 15">
    <location>
        <position position="117"/>
    </location>
    <ligand>
        <name>a divalent metal cation</name>
        <dbReference type="ChEBI" id="CHEBI:60240"/>
    </ligand>
</feature>
<dbReference type="PROSITE" id="PS51975">
    <property type="entry name" value="RNASE_H_2"/>
    <property type="match status" value="1"/>
</dbReference>
<keyword evidence="11 14" id="KW-0255">Endonuclease</keyword>
<comment type="similarity">
    <text evidence="5 14 16">Belongs to the RNase HII family.</text>
</comment>
<dbReference type="InterPro" id="IPR036397">
    <property type="entry name" value="RNaseH_sf"/>
</dbReference>
<dbReference type="GO" id="GO:0032299">
    <property type="term" value="C:ribonuclease H2 complex"/>
    <property type="evidence" value="ECO:0007669"/>
    <property type="project" value="TreeGrafter"/>
</dbReference>
<name>A0A2D6YMJ6_9DELT</name>
<comment type="subcellular location">
    <subcellularLocation>
        <location evidence="4 14">Cytoplasm</location>
    </subcellularLocation>
</comment>
<evidence type="ECO:0000313" key="19">
    <source>
        <dbReference type="Proteomes" id="UP000226525"/>
    </source>
</evidence>
<evidence type="ECO:0000256" key="15">
    <source>
        <dbReference type="PROSITE-ProRule" id="PRU01319"/>
    </source>
</evidence>
<protein>
    <recommendedName>
        <fullName evidence="7 14">Ribonuclease HII</fullName>
        <shortName evidence="14">RNase HII</shortName>
        <ecNumber evidence="6 14">3.1.26.4</ecNumber>
    </recommendedName>
</protein>
<sequence length="198" mass="22333">MPVAGLDIEKALWSQGYHYIGGVDEAGRGPLAGPVVVAGVILDPNTVECLEVNDSKKLSESLREALYEKIISESVDHQIQILENTEIDKLNILNATLKGMRQAVEAFQPIPDYVLIDGNRLPKLSLPAQAVVKGDQKSRSIAAASILAKVTRDRIMKEYDRDYPEWEFSKHKGYPTKRHKELLNKFDPTPIHRKTFRW</sequence>